<accession>A0ABS6BKW4</accession>
<evidence type="ECO:0000313" key="2">
    <source>
        <dbReference type="EMBL" id="MBU3078066.1"/>
    </source>
</evidence>
<dbReference type="Pfam" id="PF00248">
    <property type="entry name" value="Aldo_ket_red"/>
    <property type="match status" value="1"/>
</dbReference>
<dbReference type="RefSeq" id="WP_216324066.1">
    <property type="nucleotide sequence ID" value="NZ_JAHKRT010000004.1"/>
</dbReference>
<feature type="domain" description="NADP-dependent oxidoreductase" evidence="1">
    <location>
        <begin position="16"/>
        <end position="315"/>
    </location>
</feature>
<organism evidence="2 3">
    <name type="scientific">Sphingomonas quercus</name>
    <dbReference type="NCBI Taxonomy" id="2842451"/>
    <lineage>
        <taxon>Bacteria</taxon>
        <taxon>Pseudomonadati</taxon>
        <taxon>Pseudomonadota</taxon>
        <taxon>Alphaproteobacteria</taxon>
        <taxon>Sphingomonadales</taxon>
        <taxon>Sphingomonadaceae</taxon>
        <taxon>Sphingomonas</taxon>
    </lineage>
</organism>
<protein>
    <submittedName>
        <fullName evidence="2">Aldo/keto reductase</fullName>
    </submittedName>
</protein>
<reference evidence="2 3" key="1">
    <citation type="submission" date="2021-06" db="EMBL/GenBank/DDBJ databases">
        <title>Sphingomonas sp. XMGL2, whole genome shotgun sequencing project.</title>
        <authorList>
            <person name="Zhao G."/>
            <person name="Shen L."/>
        </authorList>
    </citation>
    <scope>NUCLEOTIDE SEQUENCE [LARGE SCALE GENOMIC DNA]</scope>
    <source>
        <strain evidence="2 3">XMGL2</strain>
    </source>
</reference>
<evidence type="ECO:0000259" key="1">
    <source>
        <dbReference type="Pfam" id="PF00248"/>
    </source>
</evidence>
<keyword evidence="3" id="KW-1185">Reference proteome</keyword>
<dbReference type="PANTHER" id="PTHR43364">
    <property type="entry name" value="NADH-SPECIFIC METHYLGLYOXAL REDUCTASE-RELATED"/>
    <property type="match status" value="1"/>
</dbReference>
<dbReference type="PANTHER" id="PTHR43364:SF6">
    <property type="entry name" value="OXIDOREDUCTASE-RELATED"/>
    <property type="match status" value="1"/>
</dbReference>
<evidence type="ECO:0000313" key="3">
    <source>
        <dbReference type="Proteomes" id="UP000776276"/>
    </source>
</evidence>
<dbReference type="Proteomes" id="UP000776276">
    <property type="component" value="Unassembled WGS sequence"/>
</dbReference>
<sequence>MMALRELGGSGLLTPPLILGGNVFGWTADEKAGEAVLDAFVAAGGRMIDTADLYSNWVPGHQGGESERAIGLWLKARGRPEGVMITTKVGMLAGDNGERLTPRHIAAAAEGSLRRLGVECIDLYLAHQDDETVPREVVAEAFDALVKAGKVRAVGASNFTAGRLAAALDVAEAGGLARYEVLQPHYNLVERGQFEGPLQALCVARGIGVTPYYSLASGFLTGKYRDRGDLGQSARGDGAARYLDARGLAVLAAMDAVAAETGTSLAAIALAWLAAQPAVTAPIASATSAAQMEELAAAMHLTLTAEQLGRLDEAVKA</sequence>
<dbReference type="InterPro" id="IPR023210">
    <property type="entry name" value="NADP_OxRdtase_dom"/>
</dbReference>
<dbReference type="InterPro" id="IPR050523">
    <property type="entry name" value="AKR_Detox_Biosynth"/>
</dbReference>
<gene>
    <name evidence="2" type="ORF">KOF26_09325</name>
</gene>
<proteinExistence type="predicted"/>
<comment type="caution">
    <text evidence="2">The sequence shown here is derived from an EMBL/GenBank/DDBJ whole genome shotgun (WGS) entry which is preliminary data.</text>
</comment>
<name>A0ABS6BKW4_9SPHN</name>
<dbReference type="CDD" id="cd19081">
    <property type="entry name" value="AKR_AKR9C1"/>
    <property type="match status" value="1"/>
</dbReference>
<dbReference type="EMBL" id="JAHKRT010000004">
    <property type="protein sequence ID" value="MBU3078066.1"/>
    <property type="molecule type" value="Genomic_DNA"/>
</dbReference>